<accession>A0A806X9L0</accession>
<dbReference type="GO" id="GO:0000287">
    <property type="term" value="F:magnesium ion binding"/>
    <property type="evidence" value="ECO:0007669"/>
    <property type="project" value="InterPro"/>
</dbReference>
<dbReference type="EMBL" id="CP012871">
    <property type="protein sequence ID" value="ALR78756.1"/>
    <property type="molecule type" value="Genomic_DNA"/>
</dbReference>
<evidence type="ECO:0008006" key="3">
    <source>
        <dbReference type="Google" id="ProtNLM"/>
    </source>
</evidence>
<dbReference type="GO" id="GO:0008897">
    <property type="term" value="F:holo-[acyl-carrier-protein] synthase activity"/>
    <property type="evidence" value="ECO:0007669"/>
    <property type="project" value="InterPro"/>
</dbReference>
<dbReference type="Gene3D" id="3.90.470.20">
    <property type="entry name" value="4'-phosphopantetheinyl transferase domain"/>
    <property type="match status" value="1"/>
</dbReference>
<dbReference type="InterPro" id="IPR037143">
    <property type="entry name" value="4-PPantetheinyl_Trfase_dom_sf"/>
</dbReference>
<organism evidence="1 2">
    <name type="scientific">[Enterobacter] lignolyticus</name>
    <dbReference type="NCBI Taxonomy" id="1334193"/>
    <lineage>
        <taxon>Bacteria</taxon>
        <taxon>Pseudomonadati</taxon>
        <taxon>Pseudomonadota</taxon>
        <taxon>Gammaproteobacteria</taxon>
        <taxon>Enterobacterales</taxon>
        <taxon>Enterobacteriaceae</taxon>
        <taxon>Pluralibacter</taxon>
    </lineage>
</organism>
<evidence type="ECO:0000313" key="1">
    <source>
        <dbReference type="EMBL" id="ALR78756.1"/>
    </source>
</evidence>
<dbReference type="KEGG" id="kle:AO703_21485"/>
<name>A0A806X9L0_9ENTR</name>
<protein>
    <recommendedName>
        <fullName evidence="3">Phosphopantetheinyl transferase</fullName>
    </recommendedName>
</protein>
<dbReference type="OrthoDB" id="7061431at2"/>
<dbReference type="RefSeq" id="WP_013368374.1">
    <property type="nucleotide sequence ID" value="NZ_CP012871.1"/>
</dbReference>
<reference evidence="2" key="1">
    <citation type="submission" date="2015-10" db="EMBL/GenBank/DDBJ databases">
        <title>Complete Genome Sequencing of Klebsiella sp. strain G5.</title>
        <authorList>
            <person name="Chan K.-G."/>
            <person name="Chen J.-W."/>
        </authorList>
    </citation>
    <scope>NUCLEOTIDE SEQUENCE [LARGE SCALE GENOMIC DNA]</scope>
    <source>
        <strain evidence="2">G5</strain>
    </source>
</reference>
<dbReference type="OMA" id="HFARWAL"/>
<dbReference type="Proteomes" id="UP000069162">
    <property type="component" value="Chromosome"/>
</dbReference>
<evidence type="ECO:0000313" key="2">
    <source>
        <dbReference type="Proteomes" id="UP000069162"/>
    </source>
</evidence>
<proteinExistence type="predicted"/>
<dbReference type="AlphaFoldDB" id="A0A806X9L0"/>
<gene>
    <name evidence="1" type="ORF">AO703_21485</name>
</gene>
<sequence>MATHFARGIFNDGQLISVRLPASCHNDARRMPSHRRTRFLASRALLAELMSMLYGVSELPDIITRPDGKPVFRDSDQPRFSIAYAGNIVGVALCTEGECGLDMELQRAMRSFHSPKTPDSYPFSNNETLWINNQSDPDEARAQLATLRQSILKLTGDVHNDCAQNLQLLPGSGRLRTTRVQQIEAICDAEDVLVWSIAASPSIEKLKFWEFDAQRGWRSLPDMNARANAPAGCLMRFTSLPAEKALILNQAVSCDEKE</sequence>